<proteinExistence type="predicted"/>
<protein>
    <submittedName>
        <fullName evidence="2">Uncharacterized protein</fullName>
    </submittedName>
</protein>
<feature type="compositionally biased region" description="Low complexity" evidence="1">
    <location>
        <begin position="360"/>
        <end position="372"/>
    </location>
</feature>
<dbReference type="Proteomes" id="UP001165090">
    <property type="component" value="Unassembled WGS sequence"/>
</dbReference>
<gene>
    <name evidence="2" type="ORF">VaNZ11_010836</name>
</gene>
<comment type="caution">
    <text evidence="2">The sequence shown here is derived from an EMBL/GenBank/DDBJ whole genome shotgun (WGS) entry which is preliminary data.</text>
</comment>
<evidence type="ECO:0000313" key="3">
    <source>
        <dbReference type="Proteomes" id="UP001165090"/>
    </source>
</evidence>
<feature type="region of interest" description="Disordered" evidence="1">
    <location>
        <begin position="351"/>
        <end position="372"/>
    </location>
</feature>
<sequence length="751" mass="77130">MDIRAMDAERLLQASKAYCRWPNMMPVRLRGMGTGAYTAKILGGFEFDLGTIFVACECERCAQKPALVGVDVKEEESSIMSVLEFAIHCGVVDLIEHRLCEMDSETVQLAASRMLPEMLFVLDVPEGGGAAAAAAGSCDAGSCTHSFGVLPLSDFLRQSAEAAGGPLLEGRQLGVFVFTSPAGAMTAKDVVSEGAANQLPNTVADAGGSASLSIGRGVEYDAETGALRVKYDTGPLLELCQDEEEEEGEGRKGATDAWIHVAVCHVVLDPDLNPDVESSRRDVDVGGTGHHAAALARRGLCGPFRGCLAAVPAQWDSPRLDPLLQRHLQPPVDNPDAVRSAATAAATAIGALPPSPAQPASGAKEGGATAATAEVPTAATAELGSKDSPATRGAEAADVAATAAAAASGAEEMDTDMLDSGSRNMAGLAVEGLTASLTLAALSDGDDGGGVAAAATGPVAAATIPTGAVEADVEMQLLPNEALEKAAAAGTDSTAAEVQLLQLRLQQLAEHRIGVVGSSGDSGGCRGDSERGVYSAVSAPGEGDVAAPSKQRSASVVAEVAEAEAAAEARRTGPDICREAAQSAEGSGQSVDGAVTVVLTDQAKAAAMEAKRAGRDDFREAELSALLERAVRFRLRKAAPPPPQREEVGGGGLGPSEAEIHNVEGPIYADGEEEEVEEGEGGEEEEMDAEVVALCGAINSLDEAMLQLGLRGPIRTKMLLCVWMMRSWQVMRGRRGTRGALHGGKAELLTA</sequence>
<evidence type="ECO:0000256" key="1">
    <source>
        <dbReference type="SAM" id="MobiDB-lite"/>
    </source>
</evidence>
<keyword evidence="3" id="KW-1185">Reference proteome</keyword>
<dbReference type="EMBL" id="BSDZ01000044">
    <property type="protein sequence ID" value="GLI66852.1"/>
    <property type="molecule type" value="Genomic_DNA"/>
</dbReference>
<reference evidence="2 3" key="1">
    <citation type="journal article" date="2023" name="IScience">
        <title>Expanded male sex-determining region conserved during the evolution of homothallism in the green alga Volvox.</title>
        <authorList>
            <person name="Yamamoto K."/>
            <person name="Matsuzaki R."/>
            <person name="Mahakham W."/>
            <person name="Heman W."/>
            <person name="Sekimoto H."/>
            <person name="Kawachi M."/>
            <person name="Minakuchi Y."/>
            <person name="Toyoda A."/>
            <person name="Nozaki H."/>
        </authorList>
    </citation>
    <scope>NUCLEOTIDE SEQUENCE [LARGE SCALE GENOMIC DNA]</scope>
    <source>
        <strain evidence="2 3">NIES-4468</strain>
    </source>
</reference>
<name>A0ABQ5SAA7_9CHLO</name>
<accession>A0ABQ5SAA7</accession>
<organism evidence="2 3">
    <name type="scientific">Volvox africanus</name>
    <dbReference type="NCBI Taxonomy" id="51714"/>
    <lineage>
        <taxon>Eukaryota</taxon>
        <taxon>Viridiplantae</taxon>
        <taxon>Chlorophyta</taxon>
        <taxon>core chlorophytes</taxon>
        <taxon>Chlorophyceae</taxon>
        <taxon>CS clade</taxon>
        <taxon>Chlamydomonadales</taxon>
        <taxon>Volvocaceae</taxon>
        <taxon>Volvox</taxon>
    </lineage>
</organism>
<evidence type="ECO:0000313" key="2">
    <source>
        <dbReference type="EMBL" id="GLI66852.1"/>
    </source>
</evidence>